<dbReference type="PROSITE" id="PS51782">
    <property type="entry name" value="LYSM"/>
    <property type="match status" value="4"/>
</dbReference>
<name>A0AA39WD93_9PEZI</name>
<comment type="caution">
    <text evidence="7">The sequence shown here is derived from an EMBL/GenBank/DDBJ whole genome shotgun (WGS) entry which is preliminary data.</text>
</comment>
<evidence type="ECO:0000259" key="6">
    <source>
        <dbReference type="PROSITE" id="PS51782"/>
    </source>
</evidence>
<dbReference type="Pfam" id="PF01476">
    <property type="entry name" value="LysM"/>
    <property type="match status" value="2"/>
</dbReference>
<keyword evidence="1" id="KW-0147">Chitin-binding</keyword>
<dbReference type="GO" id="GO:0008061">
    <property type="term" value="F:chitin binding"/>
    <property type="evidence" value="ECO:0007669"/>
    <property type="project" value="UniProtKB-KW"/>
</dbReference>
<gene>
    <name evidence="7" type="ORF">B0T14DRAFT_438148</name>
</gene>
<feature type="domain" description="LysM" evidence="6">
    <location>
        <begin position="240"/>
        <end position="288"/>
    </location>
</feature>
<dbReference type="InterPro" id="IPR036779">
    <property type="entry name" value="LysM_dom_sf"/>
</dbReference>
<dbReference type="CDD" id="cd00118">
    <property type="entry name" value="LysM"/>
    <property type="match status" value="3"/>
</dbReference>
<organism evidence="7 8">
    <name type="scientific">Immersiella caudata</name>
    <dbReference type="NCBI Taxonomy" id="314043"/>
    <lineage>
        <taxon>Eukaryota</taxon>
        <taxon>Fungi</taxon>
        <taxon>Dikarya</taxon>
        <taxon>Ascomycota</taxon>
        <taxon>Pezizomycotina</taxon>
        <taxon>Sordariomycetes</taxon>
        <taxon>Sordariomycetidae</taxon>
        <taxon>Sordariales</taxon>
        <taxon>Lasiosphaeriaceae</taxon>
        <taxon>Immersiella</taxon>
    </lineage>
</organism>
<keyword evidence="2" id="KW-0843">Virulence</keyword>
<dbReference type="SUPFAM" id="SSF54106">
    <property type="entry name" value="LysM domain"/>
    <property type="match status" value="2"/>
</dbReference>
<dbReference type="EMBL" id="JAULSU010000006">
    <property type="protein sequence ID" value="KAK0613261.1"/>
    <property type="molecule type" value="Genomic_DNA"/>
</dbReference>
<dbReference type="Gene3D" id="3.10.350.10">
    <property type="entry name" value="LysM domain"/>
    <property type="match status" value="4"/>
</dbReference>
<comment type="similarity">
    <text evidence="3">Belongs to the secreted LysM effector family.</text>
</comment>
<sequence>MLLLYLSAVAGVVLGQSMSPPGPTHAGVATNCNKWVVAKKGDNCATVENQAKITHAQFLSWNPAVSNDCITNFWVDYAYCVGVGASVSTTGRTSTQRTTTSPATPVTSIPGPTFTGTPPNCNAWHLVKQGEDCSTITKLYGLSMADFRKLNPAVSSDCSTNFWVGYAYCIRLGPAILTSTGSTTTTTTTTTTKPTSASYSFNSTYSVRHPITSWIITTPTINASWPPTQTQAGQPRYCNNWHLVTGPETCSDIAFQYKIWMTLSDFFAWNPAIGTDCSGLVQFSWVCVGIQPQVGMTIALAPTGVANGTVSLPPYISYTPSPLPTVNTNFSPTPSHGPMPTNCVVFEKAASPGGSPACNSMVANHPEVSQDRFFLWNPVLNQNCAAVREGNYYCLGAYSETDQAGFPQPQAVKTKPVRNVAPDTATNCVAWYLAAEGQTCKEFAMIFGTVGGDCSKIDAGNWYCVAVPGTPTTRTVKGVPSTIPFDNSSTAKPTRCRRFYYVQQGDGCWQITKDAGISLDDFYKWNPNTAPDCAGMWSNIYVCVGLTGPVATFSGSPPKPT</sequence>
<feature type="domain" description="LysM" evidence="6">
    <location>
        <begin position="34"/>
        <end position="81"/>
    </location>
</feature>
<dbReference type="SMART" id="SM00257">
    <property type="entry name" value="LysM"/>
    <property type="match status" value="4"/>
</dbReference>
<protein>
    <recommendedName>
        <fullName evidence="6">LysM domain-containing protein</fullName>
    </recommendedName>
</protein>
<reference evidence="7" key="1">
    <citation type="submission" date="2023-06" db="EMBL/GenBank/DDBJ databases">
        <title>Genome-scale phylogeny and comparative genomics of the fungal order Sordariales.</title>
        <authorList>
            <consortium name="Lawrence Berkeley National Laboratory"/>
            <person name="Hensen N."/>
            <person name="Bonometti L."/>
            <person name="Westerberg I."/>
            <person name="Brannstrom I.O."/>
            <person name="Guillou S."/>
            <person name="Cros-Aarteil S."/>
            <person name="Calhoun S."/>
            <person name="Haridas S."/>
            <person name="Kuo A."/>
            <person name="Mondo S."/>
            <person name="Pangilinan J."/>
            <person name="Riley R."/>
            <person name="Labutti K."/>
            <person name="Andreopoulos B."/>
            <person name="Lipzen A."/>
            <person name="Chen C."/>
            <person name="Yanf M."/>
            <person name="Daum C."/>
            <person name="Ng V."/>
            <person name="Clum A."/>
            <person name="Steindorff A."/>
            <person name="Ohm R."/>
            <person name="Martin F."/>
            <person name="Silar P."/>
            <person name="Natvig D."/>
            <person name="Lalanne C."/>
            <person name="Gautier V."/>
            <person name="Ament-Velasquez S.L."/>
            <person name="Kruys A."/>
            <person name="Hutchinson M.I."/>
            <person name="Powell A.J."/>
            <person name="Barry K."/>
            <person name="Miller A.N."/>
            <person name="Grigoriev I.V."/>
            <person name="Debuchy R."/>
            <person name="Gladieux P."/>
            <person name="Thoren M.H."/>
            <person name="Johannesson H."/>
        </authorList>
    </citation>
    <scope>NUCLEOTIDE SEQUENCE</scope>
    <source>
        <strain evidence="7">CBS 606.72</strain>
    </source>
</reference>
<evidence type="ECO:0000256" key="4">
    <source>
        <dbReference type="SAM" id="MobiDB-lite"/>
    </source>
</evidence>
<evidence type="ECO:0000256" key="3">
    <source>
        <dbReference type="ARBA" id="ARBA00044955"/>
    </source>
</evidence>
<feature type="region of interest" description="Disordered" evidence="4">
    <location>
        <begin position="89"/>
        <end position="112"/>
    </location>
</feature>
<evidence type="ECO:0000256" key="1">
    <source>
        <dbReference type="ARBA" id="ARBA00022669"/>
    </source>
</evidence>
<evidence type="ECO:0000256" key="5">
    <source>
        <dbReference type="SAM" id="SignalP"/>
    </source>
</evidence>
<dbReference type="Proteomes" id="UP001175000">
    <property type="component" value="Unassembled WGS sequence"/>
</dbReference>
<feature type="domain" description="LysM" evidence="6">
    <location>
        <begin position="123"/>
        <end position="170"/>
    </location>
</feature>
<feature type="chain" id="PRO_5041245806" description="LysM domain-containing protein" evidence="5">
    <location>
        <begin position="16"/>
        <end position="561"/>
    </location>
</feature>
<dbReference type="InterPro" id="IPR018392">
    <property type="entry name" value="LysM"/>
</dbReference>
<dbReference type="PANTHER" id="PTHR34997">
    <property type="entry name" value="AM15"/>
    <property type="match status" value="1"/>
</dbReference>
<keyword evidence="8" id="KW-1185">Reference proteome</keyword>
<evidence type="ECO:0000313" key="8">
    <source>
        <dbReference type="Proteomes" id="UP001175000"/>
    </source>
</evidence>
<evidence type="ECO:0000313" key="7">
    <source>
        <dbReference type="EMBL" id="KAK0613261.1"/>
    </source>
</evidence>
<feature type="signal peptide" evidence="5">
    <location>
        <begin position="1"/>
        <end position="15"/>
    </location>
</feature>
<keyword evidence="5" id="KW-0732">Signal</keyword>
<accession>A0AA39WD93</accession>
<feature type="domain" description="LysM" evidence="6">
    <location>
        <begin position="498"/>
        <end position="544"/>
    </location>
</feature>
<dbReference type="PANTHER" id="PTHR34997:SF1">
    <property type="entry name" value="PEPTIDOGLYCAN-BINDING LYSIN DOMAIN"/>
    <property type="match status" value="1"/>
</dbReference>
<dbReference type="InterPro" id="IPR052210">
    <property type="entry name" value="LysM1-like"/>
</dbReference>
<feature type="compositionally biased region" description="Low complexity" evidence="4">
    <location>
        <begin position="89"/>
        <end position="108"/>
    </location>
</feature>
<evidence type="ECO:0000256" key="2">
    <source>
        <dbReference type="ARBA" id="ARBA00023026"/>
    </source>
</evidence>
<dbReference type="AlphaFoldDB" id="A0AA39WD93"/>
<proteinExistence type="inferred from homology"/>